<protein>
    <submittedName>
        <fullName evidence="1">Uncharacterized protein</fullName>
    </submittedName>
</protein>
<gene>
    <name evidence="1" type="ORF">L2E82_07980</name>
</gene>
<evidence type="ECO:0000313" key="1">
    <source>
        <dbReference type="EMBL" id="KAI3778600.1"/>
    </source>
</evidence>
<comment type="caution">
    <text evidence="1">The sequence shown here is derived from an EMBL/GenBank/DDBJ whole genome shotgun (WGS) entry which is preliminary data.</text>
</comment>
<dbReference type="EMBL" id="CM042010">
    <property type="protein sequence ID" value="KAI3778600.1"/>
    <property type="molecule type" value="Genomic_DNA"/>
</dbReference>
<sequence length="270" mass="30911">MELSAEIYVAGVGFAVILVLLAWRILDLLWFKPKKIERSLRAQGLKGNSYRFMFGDSKEMAQMTRQAKSKPIDLKDDIAPRVLPFVHKSVAAYGKICFTWTGPTPMVQVTDPAMIKEILADYYKFQKSRGGSPLFRKLMKGLVDVEGDQWVKHRKIINPAFNIEKLKKMIPAFYMSCDEMINKWEKLLLKESSCEVDICPYVQTMSNDVISRTAFGSSFEEGTKVFELLHEMLVLIVKSIQSDFFPGSRFLAMNRNKRIKEIDQKSSKSG</sequence>
<name>A0ACB9G6A6_CICIN</name>
<dbReference type="Proteomes" id="UP001055811">
    <property type="component" value="Linkage Group LG02"/>
</dbReference>
<organism evidence="1 2">
    <name type="scientific">Cichorium intybus</name>
    <name type="common">Chicory</name>
    <dbReference type="NCBI Taxonomy" id="13427"/>
    <lineage>
        <taxon>Eukaryota</taxon>
        <taxon>Viridiplantae</taxon>
        <taxon>Streptophyta</taxon>
        <taxon>Embryophyta</taxon>
        <taxon>Tracheophyta</taxon>
        <taxon>Spermatophyta</taxon>
        <taxon>Magnoliopsida</taxon>
        <taxon>eudicotyledons</taxon>
        <taxon>Gunneridae</taxon>
        <taxon>Pentapetalae</taxon>
        <taxon>asterids</taxon>
        <taxon>campanulids</taxon>
        <taxon>Asterales</taxon>
        <taxon>Asteraceae</taxon>
        <taxon>Cichorioideae</taxon>
        <taxon>Cichorieae</taxon>
        <taxon>Cichoriinae</taxon>
        <taxon>Cichorium</taxon>
    </lineage>
</organism>
<keyword evidence="2" id="KW-1185">Reference proteome</keyword>
<proteinExistence type="predicted"/>
<reference evidence="2" key="1">
    <citation type="journal article" date="2022" name="Mol. Ecol. Resour.">
        <title>The genomes of chicory, endive, great burdock and yacon provide insights into Asteraceae palaeo-polyploidization history and plant inulin production.</title>
        <authorList>
            <person name="Fan W."/>
            <person name="Wang S."/>
            <person name="Wang H."/>
            <person name="Wang A."/>
            <person name="Jiang F."/>
            <person name="Liu H."/>
            <person name="Zhao H."/>
            <person name="Xu D."/>
            <person name="Zhang Y."/>
        </authorList>
    </citation>
    <scope>NUCLEOTIDE SEQUENCE [LARGE SCALE GENOMIC DNA]</scope>
    <source>
        <strain evidence="2">cv. Punajuju</strain>
    </source>
</reference>
<reference evidence="1 2" key="2">
    <citation type="journal article" date="2022" name="Mol. Ecol. Resour.">
        <title>The genomes of chicory, endive, great burdock and yacon provide insights into Asteraceae paleo-polyploidization history and plant inulin production.</title>
        <authorList>
            <person name="Fan W."/>
            <person name="Wang S."/>
            <person name="Wang H."/>
            <person name="Wang A."/>
            <person name="Jiang F."/>
            <person name="Liu H."/>
            <person name="Zhao H."/>
            <person name="Xu D."/>
            <person name="Zhang Y."/>
        </authorList>
    </citation>
    <scope>NUCLEOTIDE SEQUENCE [LARGE SCALE GENOMIC DNA]</scope>
    <source>
        <strain evidence="2">cv. Punajuju</strain>
        <tissue evidence="1">Leaves</tissue>
    </source>
</reference>
<evidence type="ECO:0000313" key="2">
    <source>
        <dbReference type="Proteomes" id="UP001055811"/>
    </source>
</evidence>
<accession>A0ACB9G6A6</accession>